<name>V4HKR2_9EURY</name>
<dbReference type="AlphaFoldDB" id="V4HKR2"/>
<feature type="compositionally biased region" description="Basic and acidic residues" evidence="1">
    <location>
        <begin position="196"/>
        <end position="211"/>
    </location>
</feature>
<keyword evidence="2" id="KW-0472">Membrane</keyword>
<evidence type="ECO:0000256" key="1">
    <source>
        <dbReference type="SAM" id="MobiDB-lite"/>
    </source>
</evidence>
<dbReference type="eggNOG" id="arCOG07914">
    <property type="taxonomic scope" value="Archaea"/>
</dbReference>
<feature type="transmembrane region" description="Helical" evidence="2">
    <location>
        <begin position="140"/>
        <end position="162"/>
    </location>
</feature>
<comment type="caution">
    <text evidence="3">The sequence shown here is derived from an EMBL/GenBank/DDBJ whole genome shotgun (WGS) entry which is preliminary data.</text>
</comment>
<organism evidence="3 4">
    <name type="scientific">Candidatus Halobonum tyrrellensis G22</name>
    <dbReference type="NCBI Taxonomy" id="1324957"/>
    <lineage>
        <taxon>Archaea</taxon>
        <taxon>Methanobacteriati</taxon>
        <taxon>Methanobacteriota</taxon>
        <taxon>Stenosarchaea group</taxon>
        <taxon>Halobacteria</taxon>
        <taxon>Halobacteriales</taxon>
        <taxon>Haloferacaceae</taxon>
        <taxon>Candidatus Halobonum</taxon>
    </lineage>
</organism>
<proteinExistence type="predicted"/>
<keyword evidence="2" id="KW-0812">Transmembrane</keyword>
<protein>
    <submittedName>
        <fullName evidence="3">NADH dehydrogenase-like complex, subunit J</fullName>
    </submittedName>
</protein>
<dbReference type="EMBL" id="ASGZ01000028">
    <property type="protein sequence ID" value="ESP88514.1"/>
    <property type="molecule type" value="Genomic_DNA"/>
</dbReference>
<evidence type="ECO:0000313" key="4">
    <source>
        <dbReference type="Proteomes" id="UP000017840"/>
    </source>
</evidence>
<evidence type="ECO:0000256" key="2">
    <source>
        <dbReference type="SAM" id="Phobius"/>
    </source>
</evidence>
<feature type="region of interest" description="Disordered" evidence="1">
    <location>
        <begin position="166"/>
        <end position="211"/>
    </location>
</feature>
<gene>
    <name evidence="3" type="ORF">K933_08642</name>
</gene>
<dbReference type="STRING" id="1324957.K933_08642"/>
<reference evidence="3 4" key="1">
    <citation type="journal article" date="2013" name="Genome Announc.">
        <title>Draft Genome Sequence of 'Candidatus Halobonum tyrrellensis' Strain G22, Isolated from the Hypersaline Waters of Lake Tyrrell, Australia.</title>
        <authorList>
            <person name="Ugalde J.A."/>
            <person name="Narasingarao P."/>
            <person name="Kuo S."/>
            <person name="Podell S."/>
            <person name="Allen E.E."/>
        </authorList>
    </citation>
    <scope>NUCLEOTIDE SEQUENCE [LARGE SCALE GENOMIC DNA]</scope>
    <source>
        <strain evidence="3 4">G22</strain>
    </source>
</reference>
<dbReference type="Proteomes" id="UP000017840">
    <property type="component" value="Unassembled WGS sequence"/>
</dbReference>
<keyword evidence="4" id="KW-1185">Reference proteome</keyword>
<keyword evidence="2" id="KW-1133">Transmembrane helix</keyword>
<evidence type="ECO:0000313" key="3">
    <source>
        <dbReference type="EMBL" id="ESP88514.1"/>
    </source>
</evidence>
<sequence>MAVVVDDDRETSTPSLDLGSHLAPGLVAVALFVVMAAVFVGASFGTAAGFEAYHVADNVTVTSDTSANVSMAVEGGATVAVVNGTDGSETVSVSDDPNANVSLVEQNGELIAQVVEPTSVTASLGYAMFNLDGHIDAEGFLVAFELIDIVLVAAIAAAVMLGRSEPGTRVSRGLTGEGGLTDGGRETREAGPATDSGRDGTAGDDRREGDD</sequence>
<feature type="transmembrane region" description="Helical" evidence="2">
    <location>
        <begin position="22"/>
        <end position="44"/>
    </location>
</feature>
<accession>V4HKR2</accession>